<evidence type="ECO:0000313" key="2">
    <source>
        <dbReference type="Proteomes" id="UP001596422"/>
    </source>
</evidence>
<dbReference type="EMBL" id="JBHSWE010000001">
    <property type="protein sequence ID" value="MFC6672141.1"/>
    <property type="molecule type" value="Genomic_DNA"/>
</dbReference>
<sequence>MSGIDSSYAVITNPSLEFWVIEYTWDPEYGEIASTTQHPLVGFAYGSNKTLALTPMGSYRILGALPELSTHGGFYRLEPTRSDTLAYLSHSTRSQALEQIVEKEFQAFNRR</sequence>
<reference evidence="2" key="1">
    <citation type="journal article" date="2019" name="Int. J. Syst. Evol. Microbiol.">
        <title>The Global Catalogue of Microorganisms (GCM) 10K type strain sequencing project: providing services to taxonomists for standard genome sequencing and annotation.</title>
        <authorList>
            <consortium name="The Broad Institute Genomics Platform"/>
            <consortium name="The Broad Institute Genome Sequencing Center for Infectious Disease"/>
            <person name="Wu L."/>
            <person name="Ma J."/>
        </authorList>
    </citation>
    <scope>NUCLEOTIDE SEQUENCE [LARGE SCALE GENOMIC DNA]</scope>
    <source>
        <strain evidence="2">NBRC 111756</strain>
    </source>
</reference>
<organism evidence="1 2">
    <name type="scientific">Marinobacterium aestuariivivens</name>
    <dbReference type="NCBI Taxonomy" id="1698799"/>
    <lineage>
        <taxon>Bacteria</taxon>
        <taxon>Pseudomonadati</taxon>
        <taxon>Pseudomonadota</taxon>
        <taxon>Gammaproteobacteria</taxon>
        <taxon>Oceanospirillales</taxon>
        <taxon>Oceanospirillaceae</taxon>
        <taxon>Marinobacterium</taxon>
    </lineage>
</organism>
<comment type="caution">
    <text evidence="1">The sequence shown here is derived from an EMBL/GenBank/DDBJ whole genome shotgun (WGS) entry which is preliminary data.</text>
</comment>
<protein>
    <submittedName>
        <fullName evidence="1">Uncharacterized protein</fullName>
    </submittedName>
</protein>
<proteinExistence type="predicted"/>
<keyword evidence="2" id="KW-1185">Reference proteome</keyword>
<evidence type="ECO:0000313" key="1">
    <source>
        <dbReference type="EMBL" id="MFC6672141.1"/>
    </source>
</evidence>
<dbReference type="RefSeq" id="WP_379910600.1">
    <property type="nucleotide sequence ID" value="NZ_JBHSWE010000001.1"/>
</dbReference>
<name>A0ABW2A419_9GAMM</name>
<dbReference type="Proteomes" id="UP001596422">
    <property type="component" value="Unassembled WGS sequence"/>
</dbReference>
<accession>A0ABW2A419</accession>
<gene>
    <name evidence="1" type="ORF">ACFQDL_20285</name>
</gene>